<comment type="caution">
    <text evidence="1">The sequence shown here is derived from an EMBL/GenBank/DDBJ whole genome shotgun (WGS) entry which is preliminary data.</text>
</comment>
<reference evidence="1 2" key="1">
    <citation type="journal article" date="2023" name="Plants (Basel)">
        <title>Bridging the Gap: Combining Genomics and Transcriptomics Approaches to Understand Stylosanthes scabra, an Orphan Legume from the Brazilian Caatinga.</title>
        <authorList>
            <person name="Ferreira-Neto J.R.C."/>
            <person name="da Silva M.D."/>
            <person name="Binneck E."/>
            <person name="de Melo N.F."/>
            <person name="da Silva R.H."/>
            <person name="de Melo A.L.T.M."/>
            <person name="Pandolfi V."/>
            <person name="Bustamante F.O."/>
            <person name="Brasileiro-Vidal A.C."/>
            <person name="Benko-Iseppon A.M."/>
        </authorList>
    </citation>
    <scope>NUCLEOTIDE SEQUENCE [LARGE SCALE GENOMIC DNA]</scope>
    <source>
        <tissue evidence="1">Leaves</tissue>
    </source>
</reference>
<evidence type="ECO:0000313" key="2">
    <source>
        <dbReference type="Proteomes" id="UP001341840"/>
    </source>
</evidence>
<name>A0ABU6Q6S5_9FABA</name>
<gene>
    <name evidence="1" type="ORF">PIB30_011158</name>
</gene>
<dbReference type="EMBL" id="JASCZI010000027">
    <property type="protein sequence ID" value="MED6107143.1"/>
    <property type="molecule type" value="Genomic_DNA"/>
</dbReference>
<keyword evidence="2" id="KW-1185">Reference proteome</keyword>
<evidence type="ECO:0000313" key="1">
    <source>
        <dbReference type="EMBL" id="MED6107143.1"/>
    </source>
</evidence>
<protein>
    <submittedName>
        <fullName evidence="1">Uncharacterized protein</fullName>
    </submittedName>
</protein>
<organism evidence="1 2">
    <name type="scientific">Stylosanthes scabra</name>
    <dbReference type="NCBI Taxonomy" id="79078"/>
    <lineage>
        <taxon>Eukaryota</taxon>
        <taxon>Viridiplantae</taxon>
        <taxon>Streptophyta</taxon>
        <taxon>Embryophyta</taxon>
        <taxon>Tracheophyta</taxon>
        <taxon>Spermatophyta</taxon>
        <taxon>Magnoliopsida</taxon>
        <taxon>eudicotyledons</taxon>
        <taxon>Gunneridae</taxon>
        <taxon>Pentapetalae</taxon>
        <taxon>rosids</taxon>
        <taxon>fabids</taxon>
        <taxon>Fabales</taxon>
        <taxon>Fabaceae</taxon>
        <taxon>Papilionoideae</taxon>
        <taxon>50 kb inversion clade</taxon>
        <taxon>dalbergioids sensu lato</taxon>
        <taxon>Dalbergieae</taxon>
        <taxon>Pterocarpus clade</taxon>
        <taxon>Stylosanthes</taxon>
    </lineage>
</organism>
<accession>A0ABU6Q6S5</accession>
<sequence>MNFIWLGSCYVELVYKELKGKVRDAVISLILKTFSFEIHVQEPFFSQLREICRRQQLSHCCCSIESYL</sequence>
<dbReference type="Proteomes" id="UP001341840">
    <property type="component" value="Unassembled WGS sequence"/>
</dbReference>
<proteinExistence type="predicted"/>